<keyword evidence="1" id="KW-0472">Membrane</keyword>
<sequence length="98" mass="11531">MLGLKQKCIHNRIKKTHYFSLQYLAIGDTFYTIVYSFTVGCSTISAIVIEVYEAICKHLQNRYLLEPTTEIWQKSEEGFRNLWQFLNCTGSIDGREEW</sequence>
<dbReference type="Proteomes" id="UP001152888">
    <property type="component" value="Unassembled WGS sequence"/>
</dbReference>
<comment type="caution">
    <text evidence="2">The sequence shown here is derived from an EMBL/GenBank/DDBJ whole genome shotgun (WGS) entry which is preliminary data.</text>
</comment>
<protein>
    <submittedName>
        <fullName evidence="2">Uncharacterized protein</fullName>
    </submittedName>
</protein>
<dbReference type="AlphaFoldDB" id="A0A9P0PLB5"/>
<dbReference type="OrthoDB" id="8191395at2759"/>
<keyword evidence="3" id="KW-1185">Reference proteome</keyword>
<keyword evidence="1" id="KW-0812">Transmembrane</keyword>
<proteinExistence type="predicted"/>
<evidence type="ECO:0000313" key="2">
    <source>
        <dbReference type="EMBL" id="CAH1990500.1"/>
    </source>
</evidence>
<dbReference type="EMBL" id="CAKOFQ010007089">
    <property type="protein sequence ID" value="CAH1990500.1"/>
    <property type="molecule type" value="Genomic_DNA"/>
</dbReference>
<accession>A0A9P0PLB5</accession>
<keyword evidence="1" id="KW-1133">Transmembrane helix</keyword>
<evidence type="ECO:0000313" key="3">
    <source>
        <dbReference type="Proteomes" id="UP001152888"/>
    </source>
</evidence>
<feature type="transmembrane region" description="Helical" evidence="1">
    <location>
        <begin position="30"/>
        <end position="52"/>
    </location>
</feature>
<reference evidence="2" key="1">
    <citation type="submission" date="2022-03" db="EMBL/GenBank/DDBJ databases">
        <authorList>
            <person name="Sayadi A."/>
        </authorList>
    </citation>
    <scope>NUCLEOTIDE SEQUENCE</scope>
</reference>
<evidence type="ECO:0000256" key="1">
    <source>
        <dbReference type="SAM" id="Phobius"/>
    </source>
</evidence>
<name>A0A9P0PLB5_ACAOB</name>
<organism evidence="2 3">
    <name type="scientific">Acanthoscelides obtectus</name>
    <name type="common">Bean weevil</name>
    <name type="synonym">Bruchus obtectus</name>
    <dbReference type="NCBI Taxonomy" id="200917"/>
    <lineage>
        <taxon>Eukaryota</taxon>
        <taxon>Metazoa</taxon>
        <taxon>Ecdysozoa</taxon>
        <taxon>Arthropoda</taxon>
        <taxon>Hexapoda</taxon>
        <taxon>Insecta</taxon>
        <taxon>Pterygota</taxon>
        <taxon>Neoptera</taxon>
        <taxon>Endopterygota</taxon>
        <taxon>Coleoptera</taxon>
        <taxon>Polyphaga</taxon>
        <taxon>Cucujiformia</taxon>
        <taxon>Chrysomeloidea</taxon>
        <taxon>Chrysomelidae</taxon>
        <taxon>Bruchinae</taxon>
        <taxon>Bruchini</taxon>
        <taxon>Acanthoscelides</taxon>
    </lineage>
</organism>
<gene>
    <name evidence="2" type="ORF">ACAOBT_LOCUS19697</name>
</gene>